<keyword evidence="2" id="KW-0472">Membrane</keyword>
<keyword evidence="2" id="KW-1133">Transmembrane helix</keyword>
<gene>
    <name evidence="3" type="ORF">GCM10009104_25120</name>
</gene>
<name>A0ABN1I810_9GAMM</name>
<sequence length="596" mass="65330">MKPTVDTSTRTSSLPLRTLLSVALVLLLSLLLGGVFEYLRLQERAADQATEVSRAFGRSSAILIQPLVLSDDRISLNYLLNELTNQPLINGVRLTAPDQTLIALAGTPQGRLHTLELVQSEVPIGQLSVWSNTETFSTPLRNQLLESALLLAMCLGIAAVLIVLSLRRNTSEASATEPSFAEVKAAFEQPRDSDRIPDFHFDQDSEPAAAPPAHADALTSLTATAPPAPASSAPAPESVTPPAEPEPEEDRLPAFTAIEPDAAPTVELEAEPPRQQAHAEQPSRDADAVATDRDQLDTGELVSLLKPERSGASMPRFTPRAPGADPLEEDRDEAMVPDLGSATDNFTFDEQGPTERGPTERGPTNTADSRPNPLQLSDEEQLGLYSFEHELELMLTPEEAGYLLLIDTRSAHSDNVDEEERAQLLRNYRTLANSAARIYSGTISALKDGNLRILFTDGDDKDSHGINALCCAMLFTYLYKQYNQQQIRAFQPVMNLHMALVRGAGERVDRMQEEAHFLTRTTQSNELISHTALTEAPLLKEMLLQKADIRREDEDKVLILNISDAYQTLLEKQARHLLSKLGERTLSEQDKGNTGA</sequence>
<organism evidence="3 4">
    <name type="scientific">Marinobacterium maritimum</name>
    <dbReference type="NCBI Taxonomy" id="500162"/>
    <lineage>
        <taxon>Bacteria</taxon>
        <taxon>Pseudomonadati</taxon>
        <taxon>Pseudomonadota</taxon>
        <taxon>Gammaproteobacteria</taxon>
        <taxon>Oceanospirillales</taxon>
        <taxon>Oceanospirillaceae</taxon>
        <taxon>Marinobacterium</taxon>
    </lineage>
</organism>
<keyword evidence="4" id="KW-1185">Reference proteome</keyword>
<feature type="compositionally biased region" description="Low complexity" evidence="1">
    <location>
        <begin position="207"/>
        <end position="241"/>
    </location>
</feature>
<evidence type="ECO:0000256" key="1">
    <source>
        <dbReference type="SAM" id="MobiDB-lite"/>
    </source>
</evidence>
<evidence type="ECO:0000256" key="2">
    <source>
        <dbReference type="SAM" id="Phobius"/>
    </source>
</evidence>
<feature type="transmembrane region" description="Helical" evidence="2">
    <location>
        <begin position="20"/>
        <end position="39"/>
    </location>
</feature>
<dbReference type="EMBL" id="BAAAET010000003">
    <property type="protein sequence ID" value="GAA0696141.1"/>
    <property type="molecule type" value="Genomic_DNA"/>
</dbReference>
<evidence type="ECO:0008006" key="5">
    <source>
        <dbReference type="Google" id="ProtNLM"/>
    </source>
</evidence>
<feature type="region of interest" description="Disordered" evidence="1">
    <location>
        <begin position="267"/>
        <end position="375"/>
    </location>
</feature>
<proteinExistence type="predicted"/>
<evidence type="ECO:0000313" key="3">
    <source>
        <dbReference type="EMBL" id="GAA0696141.1"/>
    </source>
</evidence>
<evidence type="ECO:0000313" key="4">
    <source>
        <dbReference type="Proteomes" id="UP001499915"/>
    </source>
</evidence>
<comment type="caution">
    <text evidence="3">The sequence shown here is derived from an EMBL/GenBank/DDBJ whole genome shotgun (WGS) entry which is preliminary data.</text>
</comment>
<feature type="compositionally biased region" description="Polar residues" evidence="1">
    <location>
        <begin position="362"/>
        <end position="375"/>
    </location>
</feature>
<dbReference type="Proteomes" id="UP001499915">
    <property type="component" value="Unassembled WGS sequence"/>
</dbReference>
<dbReference type="RefSeq" id="WP_343806447.1">
    <property type="nucleotide sequence ID" value="NZ_BAAAET010000003.1"/>
</dbReference>
<feature type="region of interest" description="Disordered" evidence="1">
    <location>
        <begin position="193"/>
        <end position="249"/>
    </location>
</feature>
<protein>
    <recommendedName>
        <fullName evidence="5">Membrane protein affecting hemolysin expression</fullName>
    </recommendedName>
</protein>
<feature type="compositionally biased region" description="Basic and acidic residues" evidence="1">
    <location>
        <begin position="281"/>
        <end position="296"/>
    </location>
</feature>
<reference evidence="3 4" key="1">
    <citation type="journal article" date="2019" name="Int. J. Syst. Evol. Microbiol.">
        <title>The Global Catalogue of Microorganisms (GCM) 10K type strain sequencing project: providing services to taxonomists for standard genome sequencing and annotation.</title>
        <authorList>
            <consortium name="The Broad Institute Genomics Platform"/>
            <consortium name="The Broad Institute Genome Sequencing Center for Infectious Disease"/>
            <person name="Wu L."/>
            <person name="Ma J."/>
        </authorList>
    </citation>
    <scope>NUCLEOTIDE SEQUENCE [LARGE SCALE GENOMIC DNA]</scope>
    <source>
        <strain evidence="3 4">JCM 15134</strain>
    </source>
</reference>
<accession>A0ABN1I810</accession>
<feature type="compositionally biased region" description="Basic and acidic residues" evidence="1">
    <location>
        <begin position="193"/>
        <end position="203"/>
    </location>
</feature>
<keyword evidence="2" id="KW-0812">Transmembrane</keyword>
<feature type="transmembrane region" description="Helical" evidence="2">
    <location>
        <begin position="148"/>
        <end position="166"/>
    </location>
</feature>